<reference evidence="8 9" key="1">
    <citation type="submission" date="2019-09" db="EMBL/GenBank/DDBJ databases">
        <title>Consistent, comparative and evidence-based genome assembly and annotation for Cryptosporidium parvum, C. hominis and C. tyzzeri.</title>
        <authorList>
            <person name="Baptista R.P."/>
            <person name="Li Y."/>
            <person name="Sateriale A."/>
            <person name="Ansell B."/>
            <person name="Jex A."/>
            <person name="Sanders M."/>
            <person name="Brooks K."/>
            <person name="Tracey A."/>
            <person name="Berriman M."/>
            <person name="Striepen B."/>
            <person name="Cotton J.A."/>
            <person name="Kissinger J.C."/>
        </authorList>
    </citation>
    <scope>NUCLEOTIDE SEQUENCE [LARGE SCALE GENOMIC DNA]</scope>
    <source>
        <strain evidence="8 9">IOWA-ATCC</strain>
    </source>
</reference>
<feature type="domain" description="Tim44-like" evidence="7">
    <location>
        <begin position="254"/>
        <end position="417"/>
    </location>
</feature>
<dbReference type="GO" id="GO:0005743">
    <property type="term" value="C:mitochondrial inner membrane"/>
    <property type="evidence" value="ECO:0007669"/>
    <property type="project" value="UniProtKB-SubCell"/>
</dbReference>
<keyword evidence="4" id="KW-0809">Transit peptide</keyword>
<accession>A0A7S7LJK6</accession>
<proteinExistence type="inferred from homology"/>
<dbReference type="Proteomes" id="UP000593906">
    <property type="component" value="Chromosome 3"/>
</dbReference>
<dbReference type="VEuPathDB" id="CryptoDB:CPATCC_0033950"/>
<dbReference type="GO" id="GO:0051087">
    <property type="term" value="F:protein-folding chaperone binding"/>
    <property type="evidence" value="ECO:0007669"/>
    <property type="project" value="TreeGrafter"/>
</dbReference>
<evidence type="ECO:0000256" key="3">
    <source>
        <dbReference type="ARBA" id="ARBA00022792"/>
    </source>
</evidence>
<evidence type="ECO:0000256" key="5">
    <source>
        <dbReference type="ARBA" id="ARBA00023128"/>
    </source>
</evidence>
<evidence type="ECO:0000313" key="9">
    <source>
        <dbReference type="Proteomes" id="UP000593906"/>
    </source>
</evidence>
<dbReference type="Gene3D" id="3.10.450.240">
    <property type="match status" value="1"/>
</dbReference>
<protein>
    <recommendedName>
        <fullName evidence="7">Tim44-like domain-containing protein</fullName>
    </recommendedName>
</protein>
<name>A0A7S7LJK6_CRYPV</name>
<keyword evidence="5" id="KW-0496">Mitochondrion</keyword>
<sequence>MEGLSSNALTKVCINSLRYNLRQDISICRNIFLFYQSNKYYMHFTQLNNLNFRKRRCYSTFNSYFNKFVSQLKNEIKSDKILQDDIALLKKKFDNLYFKFYSNLPFINFYSSVYFINIAELYKINRFLSHIKFFTAKISSIFSRFLSSNLFSRHIEIIKVLFYDETNRNVIERELSSWKSDCNKESNSEIKTSNKKIINKNIEGKTIVPIVENSVVLHNYSLRNRLGVKLKDMLLLKNIFESEYFKTIYNGNKISKVVKEMKAINPNFKLTDFMSFFEEYILPKFMESYLKCDEHKLRLHCGDVAYRQLCSNIEKLKKMGLCLNTKILQLGNVELIGAEISDLMFSFKDCKIQTNQPEFMFTFKTQQINCLQDSNGRIISGSIDDIKELQYSIKVTPHPNANVPGLEYPYLITNLEIIGSIPIF</sequence>
<keyword evidence="6" id="KW-0472">Membrane</keyword>
<evidence type="ECO:0000256" key="1">
    <source>
        <dbReference type="ARBA" id="ARBA00004273"/>
    </source>
</evidence>
<dbReference type="PANTHER" id="PTHR10721:SF1">
    <property type="entry name" value="MITOCHONDRIAL IMPORT INNER MEMBRANE TRANSLOCASE SUBUNIT TIM44"/>
    <property type="match status" value="1"/>
</dbReference>
<evidence type="ECO:0000256" key="6">
    <source>
        <dbReference type="ARBA" id="ARBA00023136"/>
    </source>
</evidence>
<dbReference type="Pfam" id="PF04280">
    <property type="entry name" value="Tim44"/>
    <property type="match status" value="1"/>
</dbReference>
<dbReference type="EMBL" id="CP044420">
    <property type="protein sequence ID" value="QOY42647.1"/>
    <property type="molecule type" value="Genomic_DNA"/>
</dbReference>
<dbReference type="GO" id="GO:0030150">
    <property type="term" value="P:protein import into mitochondrial matrix"/>
    <property type="evidence" value="ECO:0007669"/>
    <property type="project" value="TreeGrafter"/>
</dbReference>
<keyword evidence="3" id="KW-0999">Mitochondrion inner membrane</keyword>
<dbReference type="PANTHER" id="PTHR10721">
    <property type="entry name" value="MITOCHONDRIAL IMPORT INNER MEMBRANE TRANSLOCASE SUBUNIT TIM44"/>
    <property type="match status" value="1"/>
</dbReference>
<dbReference type="InterPro" id="IPR039544">
    <property type="entry name" value="Tim44-like"/>
</dbReference>
<evidence type="ECO:0000259" key="7">
    <source>
        <dbReference type="SMART" id="SM00978"/>
    </source>
</evidence>
<dbReference type="SMART" id="SM00978">
    <property type="entry name" value="Tim44"/>
    <property type="match status" value="1"/>
</dbReference>
<evidence type="ECO:0000313" key="8">
    <source>
        <dbReference type="EMBL" id="QOY42647.1"/>
    </source>
</evidence>
<dbReference type="InterPro" id="IPR032710">
    <property type="entry name" value="NTF2-like_dom_sf"/>
</dbReference>
<dbReference type="SUPFAM" id="SSF54427">
    <property type="entry name" value="NTF2-like"/>
    <property type="match status" value="1"/>
</dbReference>
<dbReference type="OMA" id="PHIIDAY"/>
<dbReference type="AlphaFoldDB" id="A0A7S7LJK6"/>
<comment type="similarity">
    <text evidence="2">Belongs to the Tim44 family.</text>
</comment>
<dbReference type="SMR" id="A0A7S7LJK6"/>
<comment type="subcellular location">
    <subcellularLocation>
        <location evidence="1">Mitochondrion inner membrane</location>
    </subcellularLocation>
</comment>
<dbReference type="InterPro" id="IPR007379">
    <property type="entry name" value="Tim44-like_dom"/>
</dbReference>
<evidence type="ECO:0000256" key="4">
    <source>
        <dbReference type="ARBA" id="ARBA00022946"/>
    </source>
</evidence>
<gene>
    <name evidence="8" type="ORF">CPATCC_001304</name>
</gene>
<evidence type="ECO:0000256" key="2">
    <source>
        <dbReference type="ARBA" id="ARBA00009597"/>
    </source>
</evidence>
<organism evidence="8 9">
    <name type="scientific">Cryptosporidium parvum</name>
    <dbReference type="NCBI Taxonomy" id="5807"/>
    <lineage>
        <taxon>Eukaryota</taxon>
        <taxon>Sar</taxon>
        <taxon>Alveolata</taxon>
        <taxon>Apicomplexa</taxon>
        <taxon>Conoidasida</taxon>
        <taxon>Coccidia</taxon>
        <taxon>Eucoccidiorida</taxon>
        <taxon>Eimeriorina</taxon>
        <taxon>Cryptosporidiidae</taxon>
        <taxon>Cryptosporidium</taxon>
    </lineage>
</organism>